<keyword evidence="2" id="KW-1133">Transmembrane helix</keyword>
<feature type="region of interest" description="Disordered" evidence="1">
    <location>
        <begin position="109"/>
        <end position="147"/>
    </location>
</feature>
<gene>
    <name evidence="3" type="ORF">SAMN05421630_104131</name>
</gene>
<evidence type="ECO:0000256" key="2">
    <source>
        <dbReference type="SAM" id="Phobius"/>
    </source>
</evidence>
<dbReference type="Proteomes" id="UP000199494">
    <property type="component" value="Unassembled WGS sequence"/>
</dbReference>
<organism evidence="3 4">
    <name type="scientific">Prauserella marina</name>
    <dbReference type="NCBI Taxonomy" id="530584"/>
    <lineage>
        <taxon>Bacteria</taxon>
        <taxon>Bacillati</taxon>
        <taxon>Actinomycetota</taxon>
        <taxon>Actinomycetes</taxon>
        <taxon>Pseudonocardiales</taxon>
        <taxon>Pseudonocardiaceae</taxon>
        <taxon>Prauserella</taxon>
    </lineage>
</organism>
<feature type="transmembrane region" description="Helical" evidence="2">
    <location>
        <begin position="204"/>
        <end position="226"/>
    </location>
</feature>
<keyword evidence="2" id="KW-0472">Membrane</keyword>
<keyword evidence="2" id="KW-0812">Transmembrane</keyword>
<sequence length="234" mass="24242">MRAAVGSLLWDTAKSARRKERVVSGDGTQAPEPPLAFTDPVGGSPSGGRTDYGVRSGAGRDDDTGRFQIATPVAPDPEMVRSMVDAALGEDRPVDLGDSASVEKAAAAVEAGEAVEAPEPPPETAAETTGQLPAVPAGIPNSPGIYPQPHKAWTDRASWLPQVMRLRGKRAAKGGEGEGEDEDVAERPPSRPALRRPTSGSAGLAVALVLLAVFVLLAIQFVASFVESVTGLFN</sequence>
<dbReference type="AlphaFoldDB" id="A0A1G6PY38"/>
<feature type="region of interest" description="Disordered" evidence="1">
    <location>
        <begin position="15"/>
        <end position="78"/>
    </location>
</feature>
<name>A0A1G6PY38_9PSEU</name>
<feature type="region of interest" description="Disordered" evidence="1">
    <location>
        <begin position="169"/>
        <end position="198"/>
    </location>
</feature>
<evidence type="ECO:0000313" key="3">
    <source>
        <dbReference type="EMBL" id="SDC85122.1"/>
    </source>
</evidence>
<accession>A0A1G6PY38</accession>
<dbReference type="STRING" id="530584.SAMN05421630_104131"/>
<reference evidence="3 4" key="1">
    <citation type="submission" date="2016-10" db="EMBL/GenBank/DDBJ databases">
        <authorList>
            <person name="de Groot N.N."/>
        </authorList>
    </citation>
    <scope>NUCLEOTIDE SEQUENCE [LARGE SCALE GENOMIC DNA]</scope>
    <source>
        <strain evidence="3 4">CGMCC 4.5506</strain>
    </source>
</reference>
<proteinExistence type="predicted"/>
<keyword evidence="4" id="KW-1185">Reference proteome</keyword>
<protein>
    <submittedName>
        <fullName evidence="3">Uncharacterized protein</fullName>
    </submittedName>
</protein>
<evidence type="ECO:0000256" key="1">
    <source>
        <dbReference type="SAM" id="MobiDB-lite"/>
    </source>
</evidence>
<evidence type="ECO:0000313" key="4">
    <source>
        <dbReference type="Proteomes" id="UP000199494"/>
    </source>
</evidence>
<dbReference type="EMBL" id="FMZE01000004">
    <property type="protein sequence ID" value="SDC85122.1"/>
    <property type="molecule type" value="Genomic_DNA"/>
</dbReference>